<accession>A0A370X5H4</accession>
<reference evidence="1 2" key="1">
    <citation type="submission" date="2018-07" db="EMBL/GenBank/DDBJ databases">
        <title>Dyella monticola sp. nov. and Dyella psychrodurans sp. nov. isolated from monsoon evergreen broad-leaved forest soil of Dinghu Mountain, China.</title>
        <authorList>
            <person name="Gao Z."/>
            <person name="Qiu L."/>
        </authorList>
    </citation>
    <scope>NUCLEOTIDE SEQUENCE [LARGE SCALE GENOMIC DNA]</scope>
    <source>
        <strain evidence="1 2">4G-K06</strain>
    </source>
</reference>
<dbReference type="SUPFAM" id="SSF55961">
    <property type="entry name" value="Bet v1-like"/>
    <property type="match status" value="1"/>
</dbReference>
<comment type="caution">
    <text evidence="1">The sequence shown here is derived from an EMBL/GenBank/DDBJ whole genome shotgun (WGS) entry which is preliminary data.</text>
</comment>
<dbReference type="AlphaFoldDB" id="A0A370X5H4"/>
<keyword evidence="2" id="KW-1185">Reference proteome</keyword>
<dbReference type="Gene3D" id="3.30.530.20">
    <property type="match status" value="1"/>
</dbReference>
<evidence type="ECO:0000313" key="1">
    <source>
        <dbReference type="EMBL" id="RDS83616.1"/>
    </source>
</evidence>
<dbReference type="InterPro" id="IPR023393">
    <property type="entry name" value="START-like_dom_sf"/>
</dbReference>
<proteinExistence type="predicted"/>
<protein>
    <recommendedName>
        <fullName evidence="3">SRPBCC family protein</fullName>
    </recommendedName>
</protein>
<dbReference type="Proteomes" id="UP000254258">
    <property type="component" value="Unassembled WGS sequence"/>
</dbReference>
<evidence type="ECO:0000313" key="2">
    <source>
        <dbReference type="Proteomes" id="UP000254258"/>
    </source>
</evidence>
<dbReference type="EMBL" id="QRBE01000002">
    <property type="protein sequence ID" value="RDS83616.1"/>
    <property type="molecule type" value="Genomic_DNA"/>
</dbReference>
<sequence>MLMASSSVTRTQRIAVRYETAFGFLVNPYNLVLWSFVDITELHKAGDGWWSVRTLAGPARMRTLCNAPSGVIDFEFDFADWKWLIPTRLLRNAGGCDYVITLLAWDDQPGGIFSEQLLLIDQKLVRLKLLLEAQEAIGSFRKNRAPNQEN</sequence>
<name>A0A370X5H4_9GAMM</name>
<evidence type="ECO:0008006" key="3">
    <source>
        <dbReference type="Google" id="ProtNLM"/>
    </source>
</evidence>
<organism evidence="1 2">
    <name type="scientific">Dyella monticola</name>
    <dbReference type="NCBI Taxonomy" id="1927958"/>
    <lineage>
        <taxon>Bacteria</taxon>
        <taxon>Pseudomonadati</taxon>
        <taxon>Pseudomonadota</taxon>
        <taxon>Gammaproteobacteria</taxon>
        <taxon>Lysobacterales</taxon>
        <taxon>Rhodanobacteraceae</taxon>
        <taxon>Dyella</taxon>
    </lineage>
</organism>
<gene>
    <name evidence="1" type="ORF">DWU98_04605</name>
</gene>